<dbReference type="eggNOG" id="COG0497">
    <property type="taxonomic scope" value="Bacteria"/>
</dbReference>
<comment type="function">
    <text evidence="1 9">May be involved in recombinational repair of damaged DNA.</text>
</comment>
<name>T0BXX7_ALIAG</name>
<dbReference type="PIRSF" id="PIRSF003128">
    <property type="entry name" value="RecN"/>
    <property type="match status" value="1"/>
</dbReference>
<accession>T0BXX7</accession>
<evidence type="ECO:0000256" key="6">
    <source>
        <dbReference type="ARBA" id="ARBA00022840"/>
    </source>
</evidence>
<dbReference type="GO" id="GO:0005524">
    <property type="term" value="F:ATP binding"/>
    <property type="evidence" value="ECO:0007669"/>
    <property type="project" value="UniProtKB-KW"/>
</dbReference>
<evidence type="ECO:0000313" key="11">
    <source>
        <dbReference type="Proteomes" id="UP000829401"/>
    </source>
</evidence>
<evidence type="ECO:0000256" key="1">
    <source>
        <dbReference type="ARBA" id="ARBA00003618"/>
    </source>
</evidence>
<dbReference type="GO" id="GO:0043590">
    <property type="term" value="C:bacterial nucleoid"/>
    <property type="evidence" value="ECO:0007669"/>
    <property type="project" value="TreeGrafter"/>
</dbReference>
<dbReference type="OrthoDB" id="9806954at2"/>
<dbReference type="Proteomes" id="UP000829401">
    <property type="component" value="Chromosome"/>
</dbReference>
<keyword evidence="5 9" id="KW-0227">DNA damage</keyword>
<evidence type="ECO:0000256" key="9">
    <source>
        <dbReference type="PIRNR" id="PIRNR003128"/>
    </source>
</evidence>
<evidence type="ECO:0000256" key="7">
    <source>
        <dbReference type="ARBA" id="ARBA00023204"/>
    </source>
</evidence>
<dbReference type="STRING" id="1356854.N007_03620"/>
<dbReference type="PANTHER" id="PTHR11059">
    <property type="entry name" value="DNA REPAIR PROTEIN RECN"/>
    <property type="match status" value="1"/>
</dbReference>
<organism evidence="10 11">
    <name type="scientific">Alicyclobacillus acidoterrestris (strain ATCC 49025 / DSM 3922 / CIP 106132 / NCIMB 13137 / GD3B)</name>
    <dbReference type="NCBI Taxonomy" id="1356854"/>
    <lineage>
        <taxon>Bacteria</taxon>
        <taxon>Bacillati</taxon>
        <taxon>Bacillota</taxon>
        <taxon>Bacilli</taxon>
        <taxon>Bacillales</taxon>
        <taxon>Alicyclobacillaceae</taxon>
        <taxon>Alicyclobacillus</taxon>
    </lineage>
</organism>
<evidence type="ECO:0000313" key="10">
    <source>
        <dbReference type="EMBL" id="UNO47469.1"/>
    </source>
</evidence>
<dbReference type="InterPro" id="IPR003395">
    <property type="entry name" value="RecF/RecN/SMC_N"/>
</dbReference>
<evidence type="ECO:0000256" key="8">
    <source>
        <dbReference type="ARBA" id="ARBA00033408"/>
    </source>
</evidence>
<proteinExistence type="inferred from homology"/>
<evidence type="ECO:0000256" key="4">
    <source>
        <dbReference type="ARBA" id="ARBA00022741"/>
    </source>
</evidence>
<dbReference type="InterPro" id="IPR027417">
    <property type="entry name" value="P-loop_NTPase"/>
</dbReference>
<dbReference type="GO" id="GO:0006281">
    <property type="term" value="P:DNA repair"/>
    <property type="evidence" value="ECO:0007669"/>
    <property type="project" value="UniProtKB-KW"/>
</dbReference>
<dbReference type="AlphaFoldDB" id="T0BXX7"/>
<reference evidence="11" key="1">
    <citation type="journal article" date="2022" name="G3 (Bethesda)">
        <title>Unveiling the complete genome sequence of Alicyclobacillus acidoterrestris DSM 3922T, a taint-producing strain.</title>
        <authorList>
            <person name="Leonardo I.C."/>
            <person name="Barreto Crespo M.T."/>
            <person name="Gaspar F.B."/>
        </authorList>
    </citation>
    <scope>NUCLEOTIDE SEQUENCE [LARGE SCALE GENOMIC DNA]</scope>
    <source>
        <strain evidence="11">DSM 3922</strain>
    </source>
</reference>
<dbReference type="KEGG" id="aaco:K1I37_12195"/>
<keyword evidence="6" id="KW-0067">ATP-binding</keyword>
<dbReference type="EMBL" id="CP080467">
    <property type="protein sequence ID" value="UNO47469.1"/>
    <property type="molecule type" value="Genomic_DNA"/>
</dbReference>
<dbReference type="Gene3D" id="3.40.50.300">
    <property type="entry name" value="P-loop containing nucleotide triphosphate hydrolases"/>
    <property type="match status" value="2"/>
</dbReference>
<dbReference type="PANTHER" id="PTHR11059:SF0">
    <property type="entry name" value="DNA REPAIR PROTEIN RECN"/>
    <property type="match status" value="1"/>
</dbReference>
<keyword evidence="7 9" id="KW-0234">DNA repair</keyword>
<accession>A0A9E7CQB7</accession>
<protein>
    <recommendedName>
        <fullName evidence="3 9">DNA repair protein RecN</fullName>
    </recommendedName>
    <alternativeName>
        <fullName evidence="8 9">Recombination protein N</fullName>
    </alternativeName>
</protein>
<dbReference type="GO" id="GO:0006310">
    <property type="term" value="P:DNA recombination"/>
    <property type="evidence" value="ECO:0007669"/>
    <property type="project" value="InterPro"/>
</dbReference>
<dbReference type="SUPFAM" id="SSF52540">
    <property type="entry name" value="P-loop containing nucleoside triphosphate hydrolases"/>
    <property type="match status" value="2"/>
</dbReference>
<dbReference type="NCBIfam" id="TIGR00634">
    <property type="entry name" value="recN"/>
    <property type="match status" value="1"/>
</dbReference>
<evidence type="ECO:0000256" key="2">
    <source>
        <dbReference type="ARBA" id="ARBA00009441"/>
    </source>
</evidence>
<dbReference type="GO" id="GO:0009432">
    <property type="term" value="P:SOS response"/>
    <property type="evidence" value="ECO:0007669"/>
    <property type="project" value="TreeGrafter"/>
</dbReference>
<sequence length="562" mass="61585">MLTELYVENFVLIDSLRLQFGRGLHVFTGETGAGKSLLLDATRLVLGGRASASAVQRGADNAYVEAVFEVPAKTLAANLLANWGIETEDGTVILSRTLYANGRTTCRVNGRTVTVQMLKSLGDALVEMQGQHESQTMLTTRYQRTLVDLYGKHEDLVDAVAQAYRQVRGAREQLAKAQVSERERAQQMDILQFQIAEIEAAGVEPGEEEALRAERQRLLAFAKLQTHIDALLSALEDPRVGAIAQLAAAYEESAVLSTKVSELTGIDEMIASARANVEEAAFTTNKFASRLQVDPNRLQEIEDRLANIRALTRKYGPTLDEVFAHLATSKEALQELVKHEETIAAYEDEVRVAENRYLELAGRLTTARERAAKRLQAEVQARLHELHMVDAQFVVSVERRPEEWSEDGQDVVDFLFSGNPGETLAPLQKVASGGELSRTLLALKLVVADIDEVETLIFDEIDAGVSGDAALRVAQMLRTLGRDRQVLCVTHSAQVAAAGHAHFQIVKETLAGRAKTTVAKLGSTARKEEIGRLLGAGVSDDTALRHAQALLESFRKDTMAHT</sequence>
<dbReference type="CDD" id="cd03241">
    <property type="entry name" value="ABC_RecN"/>
    <property type="match status" value="2"/>
</dbReference>
<evidence type="ECO:0000256" key="5">
    <source>
        <dbReference type="ARBA" id="ARBA00022763"/>
    </source>
</evidence>
<evidence type="ECO:0000256" key="3">
    <source>
        <dbReference type="ARBA" id="ARBA00021315"/>
    </source>
</evidence>
<keyword evidence="4" id="KW-0547">Nucleotide-binding</keyword>
<dbReference type="FunFam" id="3.40.50.300:FF:000319">
    <property type="entry name" value="DNA repair protein RecN"/>
    <property type="match status" value="1"/>
</dbReference>
<dbReference type="InterPro" id="IPR004604">
    <property type="entry name" value="DNA_recomb/repair_RecN"/>
</dbReference>
<comment type="similarity">
    <text evidence="2 9">Belongs to the RecN family.</text>
</comment>
<dbReference type="Pfam" id="PF02463">
    <property type="entry name" value="SMC_N"/>
    <property type="match status" value="1"/>
</dbReference>
<keyword evidence="11" id="KW-1185">Reference proteome</keyword>
<dbReference type="NCBIfam" id="NF008121">
    <property type="entry name" value="PRK10869.1"/>
    <property type="match status" value="1"/>
</dbReference>
<gene>
    <name evidence="10" type="primary">recN</name>
    <name evidence="10" type="ORF">K1I37_12195</name>
</gene>
<dbReference type="RefSeq" id="WP_021295654.1">
    <property type="nucleotide sequence ID" value="NZ_AURB01000101.1"/>
</dbReference>